<protein>
    <submittedName>
        <fullName evidence="10">Uncharacterized protein</fullName>
    </submittedName>
</protein>
<evidence type="ECO:0000256" key="4">
    <source>
        <dbReference type="ARBA" id="ARBA00022692"/>
    </source>
</evidence>
<name>A0A1M8AB23_MALS4</name>
<dbReference type="InterPro" id="IPR019185">
    <property type="entry name" value="Integral_membrane_SYS1-rel"/>
</dbReference>
<dbReference type="GO" id="GO:0000139">
    <property type="term" value="C:Golgi membrane"/>
    <property type="evidence" value="ECO:0007669"/>
    <property type="project" value="UniProtKB-SubCell"/>
</dbReference>
<evidence type="ECO:0000256" key="9">
    <source>
        <dbReference type="SAM" id="Phobius"/>
    </source>
</evidence>
<comment type="subcellular location">
    <subcellularLocation>
        <location evidence="1">Golgi apparatus membrane</location>
        <topology evidence="1">Multi-pass membrane protein</topology>
    </subcellularLocation>
</comment>
<dbReference type="EMBL" id="LT671827">
    <property type="protein sequence ID" value="SHO79638.1"/>
    <property type="molecule type" value="Genomic_DNA"/>
</dbReference>
<accession>A0A1M8AB23</accession>
<evidence type="ECO:0000313" key="10">
    <source>
        <dbReference type="EMBL" id="SHO79638.1"/>
    </source>
</evidence>
<feature type="transmembrane region" description="Helical" evidence="9">
    <location>
        <begin position="187"/>
        <end position="207"/>
    </location>
</feature>
<evidence type="ECO:0000256" key="3">
    <source>
        <dbReference type="ARBA" id="ARBA00022448"/>
    </source>
</evidence>
<keyword evidence="8 9" id="KW-0472">Membrane</keyword>
<reference evidence="11" key="1">
    <citation type="journal article" date="2017" name="Nucleic Acids Res.">
        <title>Proteogenomics produces comprehensive and highly accurate protein-coding gene annotation in a complete genome assembly of Malassezia sympodialis.</title>
        <authorList>
            <person name="Zhu Y."/>
            <person name="Engstroem P.G."/>
            <person name="Tellgren-Roth C."/>
            <person name="Baudo C.D."/>
            <person name="Kennell J.C."/>
            <person name="Sun S."/>
            <person name="Billmyre R.B."/>
            <person name="Schroeder M.S."/>
            <person name="Andersson A."/>
            <person name="Holm T."/>
            <person name="Sigurgeirsson B."/>
            <person name="Wu G."/>
            <person name="Sankaranarayanan S.R."/>
            <person name="Siddharthan R."/>
            <person name="Sanyal K."/>
            <person name="Lundeberg J."/>
            <person name="Nystedt B."/>
            <person name="Boekhout T."/>
            <person name="Dawson T.L. Jr."/>
            <person name="Heitman J."/>
            <person name="Scheynius A."/>
            <person name="Lehtioe J."/>
        </authorList>
    </citation>
    <scope>NUCLEOTIDE SEQUENCE [LARGE SCALE GENOMIC DNA]</scope>
    <source>
        <strain evidence="11">ATCC 42132</strain>
    </source>
</reference>
<dbReference type="STRING" id="1230383.A0A1M8AB23"/>
<dbReference type="AlphaFoldDB" id="A0A1M8AB23"/>
<keyword evidence="5" id="KW-0653">Protein transport</keyword>
<evidence type="ECO:0000256" key="6">
    <source>
        <dbReference type="ARBA" id="ARBA00022989"/>
    </source>
</evidence>
<keyword evidence="6 9" id="KW-1133">Transmembrane helix</keyword>
<evidence type="ECO:0000256" key="7">
    <source>
        <dbReference type="ARBA" id="ARBA00023034"/>
    </source>
</evidence>
<comment type="similarity">
    <text evidence="2">Belongs to the SYS1 family.</text>
</comment>
<dbReference type="Pfam" id="PF09801">
    <property type="entry name" value="SYS1"/>
    <property type="match status" value="1"/>
</dbReference>
<feature type="transmembrane region" description="Helical" evidence="9">
    <location>
        <begin position="214"/>
        <end position="234"/>
    </location>
</feature>
<dbReference type="GO" id="GO:0006895">
    <property type="term" value="P:Golgi to endosome transport"/>
    <property type="evidence" value="ECO:0007669"/>
    <property type="project" value="TreeGrafter"/>
</dbReference>
<dbReference type="GO" id="GO:0005802">
    <property type="term" value="C:trans-Golgi network"/>
    <property type="evidence" value="ECO:0007669"/>
    <property type="project" value="TreeGrafter"/>
</dbReference>
<keyword evidence="11" id="KW-1185">Reference proteome</keyword>
<dbReference type="GO" id="GO:0034067">
    <property type="term" value="P:protein localization to Golgi apparatus"/>
    <property type="evidence" value="ECO:0007669"/>
    <property type="project" value="TreeGrafter"/>
</dbReference>
<dbReference type="Proteomes" id="UP000186303">
    <property type="component" value="Chromosome 7"/>
</dbReference>
<proteinExistence type="inferred from homology"/>
<keyword evidence="4 9" id="KW-0812">Transmembrane</keyword>
<dbReference type="GO" id="GO:0043001">
    <property type="term" value="P:Golgi to plasma membrane protein transport"/>
    <property type="evidence" value="ECO:0007669"/>
    <property type="project" value="TreeGrafter"/>
</dbReference>
<feature type="transmembrane region" description="Helical" evidence="9">
    <location>
        <begin position="20"/>
        <end position="39"/>
    </location>
</feature>
<sequence>MKLRELRLTSTLHGWDPLRILAQITALQAIHYILLAAFVPPLLSIFTAPAALRFEGGPAQVGMIIDWRELASQPTWDWDMLTQLVNMYTGWTAKGQDAPRWTDAEQAAVHNWTAGSVWLDVAYINGSAVPQVLPPSAFRWNDTQASDARNDSVATSATPAPSNTLLQQETQLEQWEWHKTHDVRRGWAISFGWLLTIIFDVQVLYYLVRKPTHVLDFVCTMHVVHFLITSWYAGSIPYSLYWWLVMALHATLCIVCAERFAIQREMRVGFSEHQLLESHGTDAMELNELRD</sequence>
<dbReference type="VEuPathDB" id="FungiDB:MSYG_3989"/>
<keyword evidence="3" id="KW-0813">Transport</keyword>
<gene>
    <name evidence="10" type="ORF">MSYG_3989</name>
</gene>
<dbReference type="PANTHER" id="PTHR12952">
    <property type="entry name" value="SYS1"/>
    <property type="match status" value="1"/>
</dbReference>
<dbReference type="GO" id="GO:0005829">
    <property type="term" value="C:cytosol"/>
    <property type="evidence" value="ECO:0007669"/>
    <property type="project" value="GOC"/>
</dbReference>
<evidence type="ECO:0000256" key="1">
    <source>
        <dbReference type="ARBA" id="ARBA00004653"/>
    </source>
</evidence>
<evidence type="ECO:0000256" key="8">
    <source>
        <dbReference type="ARBA" id="ARBA00023136"/>
    </source>
</evidence>
<dbReference type="PANTHER" id="PTHR12952:SF0">
    <property type="entry name" value="PROTEIN SYS1 HOMOLOG"/>
    <property type="match status" value="1"/>
</dbReference>
<evidence type="ECO:0000313" key="11">
    <source>
        <dbReference type="Proteomes" id="UP000186303"/>
    </source>
</evidence>
<evidence type="ECO:0000256" key="2">
    <source>
        <dbReference type="ARBA" id="ARBA00008160"/>
    </source>
</evidence>
<keyword evidence="7" id="KW-0333">Golgi apparatus</keyword>
<dbReference type="OrthoDB" id="542931at2759"/>
<evidence type="ECO:0000256" key="5">
    <source>
        <dbReference type="ARBA" id="ARBA00022927"/>
    </source>
</evidence>
<dbReference type="OMA" id="VWSEQLA"/>
<organism evidence="10 11">
    <name type="scientific">Malassezia sympodialis (strain ATCC 42132)</name>
    <name type="common">Atopic eczema-associated yeast</name>
    <dbReference type="NCBI Taxonomy" id="1230383"/>
    <lineage>
        <taxon>Eukaryota</taxon>
        <taxon>Fungi</taxon>
        <taxon>Dikarya</taxon>
        <taxon>Basidiomycota</taxon>
        <taxon>Ustilaginomycotina</taxon>
        <taxon>Malasseziomycetes</taxon>
        <taxon>Malasseziales</taxon>
        <taxon>Malasseziaceae</taxon>
        <taxon>Malassezia</taxon>
    </lineage>
</organism>